<reference evidence="1" key="1">
    <citation type="journal article" date="2019" name="Sci. Rep.">
        <title>Draft genome of Tanacetum cinerariifolium, the natural source of mosquito coil.</title>
        <authorList>
            <person name="Yamashiro T."/>
            <person name="Shiraishi A."/>
            <person name="Satake H."/>
            <person name="Nakayama K."/>
        </authorList>
    </citation>
    <scope>NUCLEOTIDE SEQUENCE</scope>
</reference>
<name>A0A699HPY1_TANCI</name>
<gene>
    <name evidence="1" type="ORF">Tci_428376</name>
</gene>
<evidence type="ECO:0000313" key="1">
    <source>
        <dbReference type="EMBL" id="GEY56402.1"/>
    </source>
</evidence>
<protein>
    <recommendedName>
        <fullName evidence="2">F-box associated domain-containing protein</fullName>
    </recommendedName>
</protein>
<proteinExistence type="predicted"/>
<sequence>MEQVEVFSMIKGCWKVITSSAETFGKISLPRQIQDDNRNRTFVLGNMAGKVCVMSCVRSGDLEVWVMNEYGVAQSWVQQHIFSQFSGKIDPFGFTSKNEFLFGVDRRLALYDKDAAKVKLFVIMRPPGSTRIVREAMVGR</sequence>
<accession>A0A699HPY1</accession>
<comment type="caution">
    <text evidence="1">The sequence shown here is derived from an EMBL/GenBank/DDBJ whole genome shotgun (WGS) entry which is preliminary data.</text>
</comment>
<evidence type="ECO:0008006" key="2">
    <source>
        <dbReference type="Google" id="ProtNLM"/>
    </source>
</evidence>
<dbReference type="EMBL" id="BKCJ010189298">
    <property type="protein sequence ID" value="GEY56402.1"/>
    <property type="molecule type" value="Genomic_DNA"/>
</dbReference>
<organism evidence="1">
    <name type="scientific">Tanacetum cinerariifolium</name>
    <name type="common">Dalmatian daisy</name>
    <name type="synonym">Chrysanthemum cinerariifolium</name>
    <dbReference type="NCBI Taxonomy" id="118510"/>
    <lineage>
        <taxon>Eukaryota</taxon>
        <taxon>Viridiplantae</taxon>
        <taxon>Streptophyta</taxon>
        <taxon>Embryophyta</taxon>
        <taxon>Tracheophyta</taxon>
        <taxon>Spermatophyta</taxon>
        <taxon>Magnoliopsida</taxon>
        <taxon>eudicotyledons</taxon>
        <taxon>Gunneridae</taxon>
        <taxon>Pentapetalae</taxon>
        <taxon>asterids</taxon>
        <taxon>campanulids</taxon>
        <taxon>Asterales</taxon>
        <taxon>Asteraceae</taxon>
        <taxon>Asteroideae</taxon>
        <taxon>Anthemideae</taxon>
        <taxon>Anthemidinae</taxon>
        <taxon>Tanacetum</taxon>
    </lineage>
</organism>
<dbReference type="AlphaFoldDB" id="A0A699HPY1"/>